<dbReference type="InterPro" id="IPR006103">
    <property type="entry name" value="Glyco_hydro_2_cat"/>
</dbReference>
<evidence type="ECO:0000256" key="1">
    <source>
        <dbReference type="ARBA" id="ARBA00007401"/>
    </source>
</evidence>
<dbReference type="PANTHER" id="PTHR42732:SF1">
    <property type="entry name" value="BETA-MANNOSIDASE"/>
    <property type="match status" value="1"/>
</dbReference>
<evidence type="ECO:0000259" key="8">
    <source>
        <dbReference type="Pfam" id="PF18565"/>
    </source>
</evidence>
<keyword evidence="3" id="KW-0326">Glycosidase</keyword>
<dbReference type="RefSeq" id="WP_091372673.1">
    <property type="nucleotide sequence ID" value="NZ_LT629740.1"/>
</dbReference>
<evidence type="ECO:0000313" key="9">
    <source>
        <dbReference type="EMBL" id="SDT03883.1"/>
    </source>
</evidence>
<dbReference type="OrthoDB" id="9801077at2"/>
<dbReference type="InterPro" id="IPR006102">
    <property type="entry name" value="Ig-like_GH2"/>
</dbReference>
<dbReference type="SUPFAM" id="SSF51445">
    <property type="entry name" value="(Trans)glycosidases"/>
    <property type="match status" value="1"/>
</dbReference>
<evidence type="ECO:0000256" key="3">
    <source>
        <dbReference type="ARBA" id="ARBA00023295"/>
    </source>
</evidence>
<dbReference type="InterPro" id="IPR051913">
    <property type="entry name" value="GH2_Domain-Containing"/>
</dbReference>
<feature type="domain" description="Glycoside hydrolase family 2" evidence="8">
    <location>
        <begin position="704"/>
        <end position="805"/>
    </location>
</feature>
<dbReference type="PRINTS" id="PR00132">
    <property type="entry name" value="GLHYDRLASE2"/>
</dbReference>
<feature type="domain" description="Glycoside hydrolase family 2 catalytic" evidence="5">
    <location>
        <begin position="312"/>
        <end position="465"/>
    </location>
</feature>
<dbReference type="InterPro" id="IPR008979">
    <property type="entry name" value="Galactose-bd-like_sf"/>
</dbReference>
<dbReference type="InterPro" id="IPR006104">
    <property type="entry name" value="Glyco_hydro_2_N"/>
</dbReference>
<proteinExistence type="inferred from homology"/>
<dbReference type="PANTHER" id="PTHR42732">
    <property type="entry name" value="BETA-GALACTOSIDASE"/>
    <property type="match status" value="1"/>
</dbReference>
<dbReference type="STRING" id="652787.SAMN05216490_2353"/>
<dbReference type="InterPro" id="IPR006101">
    <property type="entry name" value="Glyco_hydro_2"/>
</dbReference>
<evidence type="ECO:0000259" key="4">
    <source>
        <dbReference type="Pfam" id="PF00703"/>
    </source>
</evidence>
<gene>
    <name evidence="9" type="ORF">SAMN05216490_2353</name>
</gene>
<feature type="domain" description="DUF4982" evidence="7">
    <location>
        <begin position="632"/>
        <end position="690"/>
    </location>
</feature>
<evidence type="ECO:0000313" key="10">
    <source>
        <dbReference type="Proteomes" id="UP000199679"/>
    </source>
</evidence>
<protein>
    <submittedName>
        <fullName evidence="9">Beta-galactosidase</fullName>
    </submittedName>
</protein>
<dbReference type="InterPro" id="IPR032311">
    <property type="entry name" value="DUF4982"/>
</dbReference>
<dbReference type="Proteomes" id="UP000199679">
    <property type="component" value="Chromosome I"/>
</dbReference>
<dbReference type="GO" id="GO:0004553">
    <property type="term" value="F:hydrolase activity, hydrolyzing O-glycosyl compounds"/>
    <property type="evidence" value="ECO:0007669"/>
    <property type="project" value="InterPro"/>
</dbReference>
<comment type="similarity">
    <text evidence="1">Belongs to the glycosyl hydrolase 2 family.</text>
</comment>
<evidence type="ECO:0000256" key="2">
    <source>
        <dbReference type="ARBA" id="ARBA00022801"/>
    </source>
</evidence>
<dbReference type="AlphaFoldDB" id="A0A1H1X3F5"/>
<dbReference type="Gene3D" id="3.20.20.80">
    <property type="entry name" value="Glycosidases"/>
    <property type="match status" value="1"/>
</dbReference>
<dbReference type="InterPro" id="IPR040605">
    <property type="entry name" value="Glyco_hydro2_dom5"/>
</dbReference>
<dbReference type="Pfam" id="PF02837">
    <property type="entry name" value="Glyco_hydro_2_N"/>
    <property type="match status" value="1"/>
</dbReference>
<dbReference type="SUPFAM" id="SSF49785">
    <property type="entry name" value="Galactose-binding domain-like"/>
    <property type="match status" value="1"/>
</dbReference>
<reference evidence="9 10" key="1">
    <citation type="submission" date="2016-10" db="EMBL/GenBank/DDBJ databases">
        <authorList>
            <person name="de Groot N.N."/>
        </authorList>
    </citation>
    <scope>NUCLEOTIDE SEQUENCE [LARGE SCALE GENOMIC DNA]</scope>
    <source>
        <strain evidence="9 10">MP1X4</strain>
    </source>
</reference>
<dbReference type="Pfam" id="PF16355">
    <property type="entry name" value="DUF4982"/>
    <property type="match status" value="1"/>
</dbReference>
<dbReference type="Gene3D" id="2.60.120.260">
    <property type="entry name" value="Galactose-binding domain-like"/>
    <property type="match status" value="1"/>
</dbReference>
<accession>A0A1H1X3F5</accession>
<evidence type="ECO:0000259" key="7">
    <source>
        <dbReference type="Pfam" id="PF16355"/>
    </source>
</evidence>
<dbReference type="SUPFAM" id="SSF49303">
    <property type="entry name" value="beta-Galactosidase/glucuronidase domain"/>
    <property type="match status" value="1"/>
</dbReference>
<evidence type="ECO:0000259" key="6">
    <source>
        <dbReference type="Pfam" id="PF02837"/>
    </source>
</evidence>
<dbReference type="Pfam" id="PF18565">
    <property type="entry name" value="Glyco_hydro2_C5"/>
    <property type="match status" value="1"/>
</dbReference>
<dbReference type="Pfam" id="PF02836">
    <property type="entry name" value="Glyco_hydro_2_C"/>
    <property type="match status" value="1"/>
</dbReference>
<dbReference type="GO" id="GO:0005975">
    <property type="term" value="P:carbohydrate metabolic process"/>
    <property type="evidence" value="ECO:0007669"/>
    <property type="project" value="InterPro"/>
</dbReference>
<dbReference type="Pfam" id="PF00703">
    <property type="entry name" value="Glyco_hydro_2"/>
    <property type="match status" value="1"/>
</dbReference>
<organism evidence="9 10">
    <name type="scientific">Mucilaginibacter mallensis</name>
    <dbReference type="NCBI Taxonomy" id="652787"/>
    <lineage>
        <taxon>Bacteria</taxon>
        <taxon>Pseudomonadati</taxon>
        <taxon>Bacteroidota</taxon>
        <taxon>Sphingobacteriia</taxon>
        <taxon>Sphingobacteriales</taxon>
        <taxon>Sphingobacteriaceae</taxon>
        <taxon>Mucilaginibacter</taxon>
    </lineage>
</organism>
<evidence type="ECO:0000259" key="5">
    <source>
        <dbReference type="Pfam" id="PF02836"/>
    </source>
</evidence>
<feature type="domain" description="Glycosyl hydrolases family 2 sugar binding" evidence="6">
    <location>
        <begin position="95"/>
        <end position="187"/>
    </location>
</feature>
<dbReference type="InterPro" id="IPR013783">
    <property type="entry name" value="Ig-like_fold"/>
</dbReference>
<dbReference type="InterPro" id="IPR017853">
    <property type="entry name" value="GH"/>
</dbReference>
<dbReference type="InterPro" id="IPR036156">
    <property type="entry name" value="Beta-gal/glucu_dom_sf"/>
</dbReference>
<keyword evidence="2" id="KW-0378">Hydrolase</keyword>
<dbReference type="Gene3D" id="2.60.40.10">
    <property type="entry name" value="Immunoglobulins"/>
    <property type="match status" value="3"/>
</dbReference>
<keyword evidence="10" id="KW-1185">Reference proteome</keyword>
<name>A0A1H1X3F5_MUCMA</name>
<dbReference type="EMBL" id="LT629740">
    <property type="protein sequence ID" value="SDT03883.1"/>
    <property type="molecule type" value="Genomic_DNA"/>
</dbReference>
<sequence length="813" mass="91620">MKRYNNIEYHIKTIVIVFLLLAGNILCNAQNSDKIERKQLFDYNWKFYQGDTAAAKSKEFNDISWRSLDLPHDWSIEGKINPKNPTGGSGGYLPAGIGWYRKTFKVPNEWRGKKVSIYFEGVYMNSEVFINGKSLGIYPYGYSSFSYDLSPYLNFNNENVIAVRVDNSQQLNSRWYSGSGIYRHVWVMVTDAVHIANWGVSITTPDVSPKKATVQIKILIKNETGLPQSVVVSTQLQDANAKDAGNNQTSVEVGPNSEKEIRQSITVINPRLWTPEAPYLYDAKTQVVQNKKVLDGTKTNFGIRSIKFTAENGFQLNGKTVKLNGGCMHHDNGCLGAAAFDRAEERKVELLKEAGFNAVRTSHNPPSEAFLNACDRLGLLVVDEAFDCWRSGKNKYDYAQYFDRWWKRDLDAMVLRDGNHPSIIMWSIGNEIVERGTPEAVKTAKMLADAIKKIDATRPITSAIVEDGKEWATLDPLMAAHDVGGYNYHLGSASSDHQRVPSRIIMQTESYPKDAFANWKLVENNNYVIGDFVWTAVDYLGESGIGRWYYSNETPGEHWEHDLFPWHGAYCGDVDLIGWRKPISHYRSMLYNNTEKFYMAVREPNPEPLEIKNTWWSVWPTWESWTWPGYAGKDIQVEVYSKYPKVRLYLNNKLIGEKPTTDGQEYKAEFTVAYSPGVLKAVGVENDKEVESTILKTSSDAAKIQLTADRKEIIANGQDLSYVKIEITDKDDIFQPNATNRLNFKIEGPGTIAGVANADMKDTDSYVGNSRKAWHGHALVVIRSTHGVGDIKLTVSSSGLSGATLNIKSLLKK</sequence>
<feature type="domain" description="Glycoside hydrolase family 2 immunoglobulin-like beta-sandwich" evidence="4">
    <location>
        <begin position="203"/>
        <end position="304"/>
    </location>
</feature>